<evidence type="ECO:0000313" key="1">
    <source>
        <dbReference type="EMBL" id="RKN61272.1"/>
    </source>
</evidence>
<dbReference type="EMBL" id="RBAH01000054">
    <property type="protein sequence ID" value="RKN61272.1"/>
    <property type="molecule type" value="Genomic_DNA"/>
</dbReference>
<protein>
    <recommendedName>
        <fullName evidence="3">N-acetylglutamate synthase</fullName>
    </recommendedName>
</protein>
<proteinExistence type="predicted"/>
<organism evidence="1 2">
    <name type="scientific">Paenibacillus ginsengarvi</name>
    <dbReference type="NCBI Taxonomy" id="400777"/>
    <lineage>
        <taxon>Bacteria</taxon>
        <taxon>Bacillati</taxon>
        <taxon>Bacillota</taxon>
        <taxon>Bacilli</taxon>
        <taxon>Bacillales</taxon>
        <taxon>Paenibacillaceae</taxon>
        <taxon>Paenibacillus</taxon>
    </lineage>
</organism>
<dbReference type="Pfam" id="PF26421">
    <property type="entry name" value="Avidin_like"/>
    <property type="match status" value="1"/>
</dbReference>
<sequence>MNYNFDNKVFRVVRNDGPDAEVNEETVFYFKQTGNIVHADYTGGRVKLGKFIGILTGNEISFKYHQVNLNDELHSGHSRDLIEITDCGKLRLIDEWEWETKQGTGYCVMEEV</sequence>
<evidence type="ECO:0000313" key="2">
    <source>
        <dbReference type="Proteomes" id="UP000282311"/>
    </source>
</evidence>
<dbReference type="AlphaFoldDB" id="A0A3B0AKU8"/>
<name>A0A3B0AKU8_9BACL</name>
<evidence type="ECO:0008006" key="3">
    <source>
        <dbReference type="Google" id="ProtNLM"/>
    </source>
</evidence>
<gene>
    <name evidence="1" type="ORF">D7M11_35570</name>
</gene>
<accession>A0A3B0AKU8</accession>
<dbReference type="InterPro" id="IPR058595">
    <property type="entry name" value="Avidin-like"/>
</dbReference>
<comment type="caution">
    <text evidence="1">The sequence shown here is derived from an EMBL/GenBank/DDBJ whole genome shotgun (WGS) entry which is preliminary data.</text>
</comment>
<dbReference type="Proteomes" id="UP000282311">
    <property type="component" value="Unassembled WGS sequence"/>
</dbReference>
<reference evidence="1 2" key="1">
    <citation type="journal article" date="2007" name="Int. J. Syst. Evol. Microbiol.">
        <title>Paenibacillus ginsengarvi sp. nov., isolated from soil from ginseng cultivation.</title>
        <authorList>
            <person name="Yoon M.H."/>
            <person name="Ten L.N."/>
            <person name="Im W.T."/>
        </authorList>
    </citation>
    <scope>NUCLEOTIDE SEQUENCE [LARGE SCALE GENOMIC DNA]</scope>
    <source>
        <strain evidence="1 2">KCTC 13059</strain>
    </source>
</reference>
<keyword evidence="2" id="KW-1185">Reference proteome</keyword>
<dbReference type="OrthoDB" id="5684515at2"/>
<dbReference type="RefSeq" id="WP_120752009.1">
    <property type="nucleotide sequence ID" value="NZ_RBAH01000054.1"/>
</dbReference>